<organism evidence="1 2">
    <name type="scientific">Trichonephila clavata</name>
    <name type="common">Joro spider</name>
    <name type="synonym">Nephila clavata</name>
    <dbReference type="NCBI Taxonomy" id="2740835"/>
    <lineage>
        <taxon>Eukaryota</taxon>
        <taxon>Metazoa</taxon>
        <taxon>Ecdysozoa</taxon>
        <taxon>Arthropoda</taxon>
        <taxon>Chelicerata</taxon>
        <taxon>Arachnida</taxon>
        <taxon>Araneae</taxon>
        <taxon>Araneomorphae</taxon>
        <taxon>Entelegynae</taxon>
        <taxon>Araneoidea</taxon>
        <taxon>Nephilidae</taxon>
        <taxon>Trichonephila</taxon>
    </lineage>
</organism>
<reference evidence="1" key="1">
    <citation type="submission" date="2020-07" db="EMBL/GenBank/DDBJ databases">
        <title>Multicomponent nature underlies the extraordinary mechanical properties of spider dragline silk.</title>
        <authorList>
            <person name="Kono N."/>
            <person name="Nakamura H."/>
            <person name="Mori M."/>
            <person name="Yoshida Y."/>
            <person name="Ohtoshi R."/>
            <person name="Malay A.D."/>
            <person name="Moran D.A.P."/>
            <person name="Tomita M."/>
            <person name="Numata K."/>
            <person name="Arakawa K."/>
        </authorList>
    </citation>
    <scope>NUCLEOTIDE SEQUENCE</scope>
</reference>
<proteinExistence type="predicted"/>
<evidence type="ECO:0000313" key="1">
    <source>
        <dbReference type="EMBL" id="GFQ73070.1"/>
    </source>
</evidence>
<protein>
    <recommendedName>
        <fullName evidence="3">Transposase</fullName>
    </recommendedName>
</protein>
<name>A0A8X6KDS9_TRICU</name>
<evidence type="ECO:0000313" key="2">
    <source>
        <dbReference type="Proteomes" id="UP000887116"/>
    </source>
</evidence>
<gene>
    <name evidence="1" type="primary">NCL1_26441</name>
    <name evidence="1" type="ORF">TNCT_369631</name>
</gene>
<accession>A0A8X6KDS9</accession>
<sequence length="140" mass="16485">MQEQKAQDEKKQNPKWLKEFVIRFSGVPQNQTRPAGAELAVPHRTMWRVLRKRLQFKPYRYQMVQVLKPTDKPLRKNFCVKFQEKLDGNSFENTLVFTDEATFHLCGKVNRHNLRFWGTENVHVTLEHQRGYAITSVAGA</sequence>
<comment type="caution">
    <text evidence="1">The sequence shown here is derived from an EMBL/GenBank/DDBJ whole genome shotgun (WGS) entry which is preliminary data.</text>
</comment>
<evidence type="ECO:0008006" key="3">
    <source>
        <dbReference type="Google" id="ProtNLM"/>
    </source>
</evidence>
<dbReference type="AlphaFoldDB" id="A0A8X6KDS9"/>
<dbReference type="PANTHER" id="PTHR47326:SF1">
    <property type="entry name" value="HTH PSQ-TYPE DOMAIN-CONTAINING PROTEIN"/>
    <property type="match status" value="1"/>
</dbReference>
<dbReference type="OrthoDB" id="6611281at2759"/>
<dbReference type="PANTHER" id="PTHR47326">
    <property type="entry name" value="TRANSPOSABLE ELEMENT TC3 TRANSPOSASE-LIKE PROTEIN"/>
    <property type="match status" value="1"/>
</dbReference>
<dbReference type="EMBL" id="BMAO01021246">
    <property type="protein sequence ID" value="GFQ73070.1"/>
    <property type="molecule type" value="Genomic_DNA"/>
</dbReference>
<dbReference type="Proteomes" id="UP000887116">
    <property type="component" value="Unassembled WGS sequence"/>
</dbReference>
<keyword evidence="2" id="KW-1185">Reference proteome</keyword>